<dbReference type="GO" id="GO:0003774">
    <property type="term" value="F:cytoskeletal motor activity"/>
    <property type="evidence" value="ECO:0007669"/>
    <property type="project" value="InterPro"/>
</dbReference>
<dbReference type="HAMAP" id="MF_00415">
    <property type="entry name" value="FlgH"/>
    <property type="match status" value="1"/>
</dbReference>
<dbReference type="PANTHER" id="PTHR34933">
    <property type="entry name" value="FLAGELLAR L-RING PROTEIN"/>
    <property type="match status" value="1"/>
</dbReference>
<dbReference type="EMBL" id="VFOF01000001">
    <property type="protein sequence ID" value="TQL17077.1"/>
    <property type="molecule type" value="Genomic_DNA"/>
</dbReference>
<dbReference type="PRINTS" id="PR01008">
    <property type="entry name" value="FLGLRINGFLGH"/>
</dbReference>
<dbReference type="RefSeq" id="WP_141919447.1">
    <property type="nucleotide sequence ID" value="NZ_VFOF01000001.1"/>
</dbReference>
<proteinExistence type="inferred from homology"/>
<accession>A0A542W0J1</accession>
<dbReference type="OrthoDB" id="9789227at2"/>
<dbReference type="Pfam" id="PF02107">
    <property type="entry name" value="FlgH"/>
    <property type="match status" value="1"/>
</dbReference>
<keyword evidence="6 7" id="KW-0998">Cell outer membrane</keyword>
<evidence type="ECO:0000256" key="6">
    <source>
        <dbReference type="ARBA" id="ARBA00023237"/>
    </source>
</evidence>
<keyword evidence="4 7" id="KW-0472">Membrane</keyword>
<feature type="chain" id="PRO_5022140642" description="Flagellar L-ring protein" evidence="8">
    <location>
        <begin position="27"/>
        <end position="228"/>
    </location>
</feature>
<dbReference type="Proteomes" id="UP000316887">
    <property type="component" value="Unassembled WGS sequence"/>
</dbReference>
<dbReference type="GO" id="GO:0009427">
    <property type="term" value="C:bacterial-type flagellum basal body, distal rod, L ring"/>
    <property type="evidence" value="ECO:0007669"/>
    <property type="project" value="InterPro"/>
</dbReference>
<feature type="signal peptide" evidence="8">
    <location>
        <begin position="1"/>
        <end position="26"/>
    </location>
</feature>
<gene>
    <name evidence="7" type="primary">flgH</name>
    <name evidence="9" type="ORF">FBY58_0637</name>
</gene>
<comment type="function">
    <text evidence="1 7">Assembles around the rod to form the L-ring and probably protects the motor/basal body from shearing forces during rotation.</text>
</comment>
<dbReference type="PANTHER" id="PTHR34933:SF1">
    <property type="entry name" value="FLAGELLAR L-RING PROTEIN"/>
    <property type="match status" value="1"/>
</dbReference>
<comment type="subcellular location">
    <subcellularLocation>
        <location evidence="7">Cell outer membrane</location>
    </subcellularLocation>
    <subcellularLocation>
        <location evidence="7">Bacterial flagellum basal body</location>
    </subcellularLocation>
</comment>
<evidence type="ECO:0000256" key="3">
    <source>
        <dbReference type="ARBA" id="ARBA00022729"/>
    </source>
</evidence>
<comment type="similarity">
    <text evidence="2 7">Belongs to the FlgH family.</text>
</comment>
<keyword evidence="9" id="KW-0969">Cilium</keyword>
<evidence type="ECO:0000256" key="5">
    <source>
        <dbReference type="ARBA" id="ARBA00023143"/>
    </source>
</evidence>
<comment type="caution">
    <text evidence="9">The sequence shown here is derived from an EMBL/GenBank/DDBJ whole genome shotgun (WGS) entry which is preliminary data.</text>
</comment>
<keyword evidence="5 7" id="KW-0975">Bacterial flagellum</keyword>
<dbReference type="InterPro" id="IPR000527">
    <property type="entry name" value="Flag_Lring"/>
</dbReference>
<evidence type="ECO:0000256" key="1">
    <source>
        <dbReference type="ARBA" id="ARBA00002591"/>
    </source>
</evidence>
<reference evidence="9 10" key="1">
    <citation type="submission" date="2019-06" db="EMBL/GenBank/DDBJ databases">
        <title>Genome sequencing of Zymomonas mobilis strains for genetic engineering and biofuel applications.</title>
        <authorList>
            <person name="Teravest M."/>
        </authorList>
    </citation>
    <scope>NUCLEOTIDE SEQUENCE [LARGE SCALE GENOMIC DNA]</scope>
    <source>
        <strain evidence="9 10">AN0101</strain>
    </source>
</reference>
<evidence type="ECO:0000256" key="7">
    <source>
        <dbReference type="HAMAP-Rule" id="MF_00415"/>
    </source>
</evidence>
<evidence type="ECO:0000313" key="10">
    <source>
        <dbReference type="Proteomes" id="UP000316887"/>
    </source>
</evidence>
<evidence type="ECO:0000256" key="4">
    <source>
        <dbReference type="ARBA" id="ARBA00023136"/>
    </source>
</evidence>
<keyword evidence="9" id="KW-0966">Cell projection</keyword>
<comment type="subunit">
    <text evidence="7">The basal body constitutes a major portion of the flagellar organelle and consists of four rings (L,P,S, and M) mounted on a central rod.</text>
</comment>
<keyword evidence="9" id="KW-0282">Flagellum</keyword>
<organism evidence="9 10">
    <name type="scientific">Zymomonas mobilis</name>
    <dbReference type="NCBI Taxonomy" id="542"/>
    <lineage>
        <taxon>Bacteria</taxon>
        <taxon>Pseudomonadati</taxon>
        <taxon>Pseudomonadota</taxon>
        <taxon>Alphaproteobacteria</taxon>
        <taxon>Sphingomonadales</taxon>
        <taxon>Zymomonadaceae</taxon>
        <taxon>Zymomonas</taxon>
    </lineage>
</organism>
<protein>
    <recommendedName>
        <fullName evidence="7">Flagellar L-ring protein</fullName>
    </recommendedName>
    <alternativeName>
        <fullName evidence="7">Basal body L-ring protein</fullName>
    </alternativeName>
</protein>
<name>A0A542W0J1_ZYMMB</name>
<evidence type="ECO:0000256" key="8">
    <source>
        <dbReference type="SAM" id="SignalP"/>
    </source>
</evidence>
<dbReference type="AlphaFoldDB" id="A0A542W0J1"/>
<dbReference type="GO" id="GO:0009279">
    <property type="term" value="C:cell outer membrane"/>
    <property type="evidence" value="ECO:0007669"/>
    <property type="project" value="UniProtKB-SubCell"/>
</dbReference>
<evidence type="ECO:0000256" key="2">
    <source>
        <dbReference type="ARBA" id="ARBA00006929"/>
    </source>
</evidence>
<evidence type="ECO:0000313" key="9">
    <source>
        <dbReference type="EMBL" id="TQL17077.1"/>
    </source>
</evidence>
<dbReference type="GO" id="GO:0071973">
    <property type="term" value="P:bacterial-type flagellum-dependent cell motility"/>
    <property type="evidence" value="ECO:0007669"/>
    <property type="project" value="InterPro"/>
</dbReference>
<keyword evidence="3 8" id="KW-0732">Signal</keyword>
<sequence length="228" mass="24324">MMHFKKPSFPALLLAITALAVTPVHARKKVTQPDPNFAPTYPDDPRPEVVPNGAIFQPSYGYMPIISGARASHVGDMVTITLTESFAASKSANTTTSRSGGASIIPPTTGPLSFFKATDATASSSHNFKGTGTTGQSNSLSGEITATVARVFPDGTMLIRGEKIMTINRGDEHIRISGLVRPWDIDGTNHVLSTRIGDARISYTGTGDVARASRMGWLGHFFQMVSPF</sequence>